<evidence type="ECO:0000256" key="1">
    <source>
        <dbReference type="SAM" id="Phobius"/>
    </source>
</evidence>
<keyword evidence="1" id="KW-0472">Membrane</keyword>
<dbReference type="RefSeq" id="WP_185356172.1">
    <property type="nucleotide sequence ID" value="NZ_JAARMV010000002.1"/>
</dbReference>
<dbReference type="Proteomes" id="UP000532866">
    <property type="component" value="Unassembled WGS sequence"/>
</dbReference>
<accession>A0A7X0WCN5</accession>
<dbReference type="Proteomes" id="UP000543379">
    <property type="component" value="Unassembled WGS sequence"/>
</dbReference>
<evidence type="ECO:0000313" key="5">
    <source>
        <dbReference type="Proteomes" id="UP000532866"/>
    </source>
</evidence>
<dbReference type="EMBL" id="JAAROL010000001">
    <property type="protein sequence ID" value="MBC1331320.1"/>
    <property type="molecule type" value="Genomic_DNA"/>
</dbReference>
<dbReference type="NCBIfam" id="NF033608">
    <property type="entry name" value="type_I_tox_Fst"/>
    <property type="match status" value="1"/>
</dbReference>
<keyword evidence="1" id="KW-1133">Transmembrane helix</keyword>
<protein>
    <submittedName>
        <fullName evidence="3">Type I toxin-antitoxin system Fst family toxin</fullName>
    </submittedName>
</protein>
<sequence length="35" mass="4126">MLVFSAIIAPIIVGCVLSIFDYWLESRRKKTRSRR</sequence>
<evidence type="ECO:0000313" key="2">
    <source>
        <dbReference type="EMBL" id="MBC1316086.1"/>
    </source>
</evidence>
<dbReference type="EMBL" id="JAAROV010000001">
    <property type="protein sequence ID" value="MBC1316086.1"/>
    <property type="molecule type" value="Genomic_DNA"/>
</dbReference>
<reference evidence="5 6" key="1">
    <citation type="submission" date="2020-03" db="EMBL/GenBank/DDBJ databases">
        <title>Soil Listeria distribution.</title>
        <authorList>
            <person name="Liao J."/>
            <person name="Wiedmann M."/>
        </authorList>
    </citation>
    <scope>NUCLEOTIDE SEQUENCE [LARGE SCALE GENOMIC DNA]</scope>
    <source>
        <strain evidence="2 6">FSL L7-1816</strain>
        <strain evidence="3 5">FSL L7-1833</strain>
        <strain evidence="4 7">FSL L7-1850</strain>
    </source>
</reference>
<keyword evidence="1" id="KW-0812">Transmembrane</keyword>
<evidence type="ECO:0000313" key="3">
    <source>
        <dbReference type="EMBL" id="MBC1331320.1"/>
    </source>
</evidence>
<dbReference type="Proteomes" id="UP000546244">
    <property type="component" value="Unassembled WGS sequence"/>
</dbReference>
<comment type="caution">
    <text evidence="3">The sequence shown here is derived from an EMBL/GenBank/DDBJ whole genome shotgun (WGS) entry which is preliminary data.</text>
</comment>
<evidence type="ECO:0000313" key="6">
    <source>
        <dbReference type="Proteomes" id="UP000543379"/>
    </source>
</evidence>
<evidence type="ECO:0000313" key="7">
    <source>
        <dbReference type="Proteomes" id="UP000546244"/>
    </source>
</evidence>
<gene>
    <name evidence="3" type="ORF">HB759_05080</name>
    <name evidence="2" type="ORF">HB811_04800</name>
    <name evidence="4" type="ORF">HBP98_08745</name>
</gene>
<dbReference type="InterPro" id="IPR025882">
    <property type="entry name" value="Toxin_Fst"/>
</dbReference>
<proteinExistence type="predicted"/>
<organism evidence="3 5">
    <name type="scientific">Listeria booriae</name>
    <dbReference type="NCBI Taxonomy" id="1552123"/>
    <lineage>
        <taxon>Bacteria</taxon>
        <taxon>Bacillati</taxon>
        <taxon>Bacillota</taxon>
        <taxon>Bacilli</taxon>
        <taxon>Bacillales</taxon>
        <taxon>Listeriaceae</taxon>
        <taxon>Listeria</taxon>
    </lineage>
</organism>
<name>A0A7X0WCN5_9LIST</name>
<feature type="transmembrane region" description="Helical" evidence="1">
    <location>
        <begin position="6"/>
        <end position="24"/>
    </location>
</feature>
<evidence type="ECO:0000313" key="4">
    <source>
        <dbReference type="EMBL" id="MBC2372084.1"/>
    </source>
</evidence>
<dbReference type="Pfam" id="PF13955">
    <property type="entry name" value="Fst_toxin"/>
    <property type="match status" value="1"/>
</dbReference>
<dbReference type="AlphaFoldDB" id="A0A7X0WCN5"/>
<dbReference type="EMBL" id="JAARMV010000002">
    <property type="protein sequence ID" value="MBC2372084.1"/>
    <property type="molecule type" value="Genomic_DNA"/>
</dbReference>